<sequence>MLSRLFSTSLLAKRITVSSEITYEGNTVKITSISDLDSIEQYKETLIIDDSTKTGTLGSHTAIGKFKKIVIKSPVTALDSNLFTDNKIVTDVTLPDSLKTLKSSQFQGTPIKNINLENIETFGSRCFQNCPFIETMTIKANIPNYFAYHCVSLKEVKLTEMVSISEFAFAYCPSLQTIDFEKITSIGDSSFAYSGIKDATLTNQRVGERAFAESDLEKITFKTPSSAQIDSKAFEGTNIKNVEIPLDSNSKYDFQGCILLETATITSTDTFTIPKNMFSGCYSLKTVTALKATAIGANAFYNCSSLQTLKTDTIVSVGKYAFQYCENLEFTVDSSLVDIGAYAFYYCRKVKITNYNQRAPERGDVLDLTSAFEGCTSITSIVVNTSLYNSQFRCCTALESVTILDPATSIGQYCFANCTKLNKLTITHTETNPITLNVDAFAYTTALTTVTLNNVTANEKAFYFSGLKEITIGNTYFSDNVFFSCTNLEKVTVTSDCNQFNPLAFYNLTKITFEFKNGEFLKENGGIVTRKVIGIDKNYSVIEFILPSYSKESFALSGDYDGVTRGAFHFAENVKEISITKKTEKDISLGYSRYLKELSISNSNYSEPLKTINNFCYECINLKTLKIEKAVTKIGANAFQSCYSLKDVTLPDEIDIGDSAFASCTSLKSITIPLIFEDTSEDNRNNKQLIFSGCTSLKSVEFHPRQSKIFKYMFPGCGFKEFTVPDSITSIGTGAFMNCDKLSKFYFGKGMTSLSNLHNNFYGNYVNLTFYIPAEVTTIKSDAFLSFGYIDVKIDDENRFYYAKDNCIINKLTNALVTTFGVLDKVFTVPKDVEFVDGRIYIGNTPTFSDAANQKFQNVRQLRVLKLSSNVKTMEPSGASNDIQIRSVCYDGKYFMGTDDSRTSFNFYVSKNYIFPRNSDKCQYDYTYDDKVRHVIGMTGPEIGLTVFAVIIGIILILAIIIYFIL</sequence>
<dbReference type="SUPFAM" id="SSF52058">
    <property type="entry name" value="L domain-like"/>
    <property type="match status" value="2"/>
</dbReference>
<dbReference type="PANTHER" id="PTHR45661:SF3">
    <property type="entry name" value="IG-LIKE DOMAIN-CONTAINING PROTEIN"/>
    <property type="match status" value="1"/>
</dbReference>
<keyword evidence="1" id="KW-1133">Transmembrane helix</keyword>
<dbReference type="eggNOG" id="ENOG502SA9M">
    <property type="taxonomic scope" value="Eukaryota"/>
</dbReference>
<dbReference type="VEuPathDB" id="TrichDB:TVAGG3_0263190"/>
<proteinExistence type="predicted"/>
<dbReference type="InParanoid" id="A2DC50"/>
<dbReference type="Gene3D" id="3.80.10.10">
    <property type="entry name" value="Ribonuclease Inhibitor"/>
    <property type="match status" value="6"/>
</dbReference>
<dbReference type="Pfam" id="PF13306">
    <property type="entry name" value="LRR_5"/>
    <property type="match status" value="5"/>
</dbReference>
<dbReference type="SUPFAM" id="SSF52047">
    <property type="entry name" value="RNI-like"/>
    <property type="match status" value="1"/>
</dbReference>
<reference evidence="2" key="2">
    <citation type="journal article" date="2007" name="Science">
        <title>Draft genome sequence of the sexually transmitted pathogen Trichomonas vaginalis.</title>
        <authorList>
            <person name="Carlton J.M."/>
            <person name="Hirt R.P."/>
            <person name="Silva J.C."/>
            <person name="Delcher A.L."/>
            <person name="Schatz M."/>
            <person name="Zhao Q."/>
            <person name="Wortman J.R."/>
            <person name="Bidwell S.L."/>
            <person name="Alsmark U.C.M."/>
            <person name="Besteiro S."/>
            <person name="Sicheritz-Ponten T."/>
            <person name="Noel C.J."/>
            <person name="Dacks J.B."/>
            <person name="Foster P.G."/>
            <person name="Simillion C."/>
            <person name="Van de Peer Y."/>
            <person name="Miranda-Saavedra D."/>
            <person name="Barton G.J."/>
            <person name="Westrop G.D."/>
            <person name="Mueller S."/>
            <person name="Dessi D."/>
            <person name="Fiori P.L."/>
            <person name="Ren Q."/>
            <person name="Paulsen I."/>
            <person name="Zhang H."/>
            <person name="Bastida-Corcuera F.D."/>
            <person name="Simoes-Barbosa A."/>
            <person name="Brown M.T."/>
            <person name="Hayes R.D."/>
            <person name="Mukherjee M."/>
            <person name="Okumura C.Y."/>
            <person name="Schneider R."/>
            <person name="Smith A.J."/>
            <person name="Vanacova S."/>
            <person name="Villalvazo M."/>
            <person name="Haas B.J."/>
            <person name="Pertea M."/>
            <person name="Feldblyum T.V."/>
            <person name="Utterback T.R."/>
            <person name="Shu C.L."/>
            <person name="Osoegawa K."/>
            <person name="de Jong P.J."/>
            <person name="Hrdy I."/>
            <person name="Horvathova L."/>
            <person name="Zubacova Z."/>
            <person name="Dolezal P."/>
            <person name="Malik S.B."/>
            <person name="Logsdon J.M. Jr."/>
            <person name="Henze K."/>
            <person name="Gupta A."/>
            <person name="Wang C.C."/>
            <person name="Dunne R.L."/>
            <person name="Upcroft J.A."/>
            <person name="Upcroft P."/>
            <person name="White O."/>
            <person name="Salzberg S.L."/>
            <person name="Tang P."/>
            <person name="Chiu C.-H."/>
            <person name="Lee Y.-S."/>
            <person name="Embley T.M."/>
            <person name="Coombs G.H."/>
            <person name="Mottram J.C."/>
            <person name="Tachezy J."/>
            <person name="Fraser-Liggett C.M."/>
            <person name="Johnson P.J."/>
        </authorList>
    </citation>
    <scope>NUCLEOTIDE SEQUENCE [LARGE SCALE GENOMIC DNA]</scope>
    <source>
        <strain evidence="2">G3</strain>
    </source>
</reference>
<accession>A2DC50</accession>
<dbReference type="OMA" id="ITHTETN"/>
<name>A2DC50_TRIV3</name>
<evidence type="ECO:0000313" key="3">
    <source>
        <dbReference type="Proteomes" id="UP000001542"/>
    </source>
</evidence>
<dbReference type="InterPro" id="IPR032675">
    <property type="entry name" value="LRR_dom_sf"/>
</dbReference>
<evidence type="ECO:0000313" key="2">
    <source>
        <dbReference type="EMBL" id="EAY22091.1"/>
    </source>
</evidence>
<dbReference type="OrthoDB" id="5917255at2759"/>
<dbReference type="KEGG" id="tva:5467644"/>
<dbReference type="EMBL" id="DS113186">
    <property type="protein sequence ID" value="EAY22091.1"/>
    <property type="molecule type" value="Genomic_DNA"/>
</dbReference>
<dbReference type="VEuPathDB" id="TrichDB:TVAG_457260"/>
<dbReference type="SMR" id="A2DC50"/>
<gene>
    <name evidence="2" type="ORF">TVAG_457260</name>
</gene>
<evidence type="ECO:0000256" key="1">
    <source>
        <dbReference type="SAM" id="Phobius"/>
    </source>
</evidence>
<keyword evidence="1" id="KW-0812">Transmembrane</keyword>
<organism evidence="2 3">
    <name type="scientific">Trichomonas vaginalis (strain ATCC PRA-98 / G3)</name>
    <dbReference type="NCBI Taxonomy" id="412133"/>
    <lineage>
        <taxon>Eukaryota</taxon>
        <taxon>Metamonada</taxon>
        <taxon>Parabasalia</taxon>
        <taxon>Trichomonadida</taxon>
        <taxon>Trichomonadidae</taxon>
        <taxon>Trichomonas</taxon>
    </lineage>
</organism>
<dbReference type="RefSeq" id="XP_001583077.1">
    <property type="nucleotide sequence ID" value="XM_001583027.1"/>
</dbReference>
<dbReference type="InterPro" id="IPR026906">
    <property type="entry name" value="LRR_5"/>
</dbReference>
<protein>
    <submittedName>
        <fullName evidence="2">Surface antigen BspA-like</fullName>
    </submittedName>
</protein>
<dbReference type="AlphaFoldDB" id="A2DC50"/>
<reference evidence="2" key="1">
    <citation type="submission" date="2006-10" db="EMBL/GenBank/DDBJ databases">
        <authorList>
            <person name="Amadeo P."/>
            <person name="Zhao Q."/>
            <person name="Wortman J."/>
            <person name="Fraser-Liggett C."/>
            <person name="Carlton J."/>
        </authorList>
    </citation>
    <scope>NUCLEOTIDE SEQUENCE</scope>
    <source>
        <strain evidence="2">G3</strain>
    </source>
</reference>
<dbReference type="InterPro" id="IPR053139">
    <property type="entry name" value="Surface_bspA-like"/>
</dbReference>
<keyword evidence="3" id="KW-1185">Reference proteome</keyword>
<dbReference type="Proteomes" id="UP000001542">
    <property type="component" value="Unassembled WGS sequence"/>
</dbReference>
<dbReference type="PANTHER" id="PTHR45661">
    <property type="entry name" value="SURFACE ANTIGEN"/>
    <property type="match status" value="1"/>
</dbReference>
<feature type="transmembrane region" description="Helical" evidence="1">
    <location>
        <begin position="943"/>
        <end position="965"/>
    </location>
</feature>
<keyword evidence="1" id="KW-0472">Membrane</keyword>